<feature type="domain" description="AMP-binding enzyme C-terminal" evidence="6">
    <location>
        <begin position="451"/>
        <end position="525"/>
    </location>
</feature>
<dbReference type="PANTHER" id="PTHR43859:SF4">
    <property type="entry name" value="BUTANOATE--COA LIGASE AAE1-RELATED"/>
    <property type="match status" value="1"/>
</dbReference>
<evidence type="ECO:0000313" key="7">
    <source>
        <dbReference type="EMBL" id="MBB6091398.1"/>
    </source>
</evidence>
<evidence type="ECO:0000259" key="6">
    <source>
        <dbReference type="Pfam" id="PF13193"/>
    </source>
</evidence>
<organism evidence="7 8">
    <name type="scientific">Povalibacter uvarum</name>
    <dbReference type="NCBI Taxonomy" id="732238"/>
    <lineage>
        <taxon>Bacteria</taxon>
        <taxon>Pseudomonadati</taxon>
        <taxon>Pseudomonadota</taxon>
        <taxon>Gammaproteobacteria</taxon>
        <taxon>Steroidobacterales</taxon>
        <taxon>Steroidobacteraceae</taxon>
        <taxon>Povalibacter</taxon>
    </lineage>
</organism>
<dbReference type="EMBL" id="JACHHZ010000001">
    <property type="protein sequence ID" value="MBB6091398.1"/>
    <property type="molecule type" value="Genomic_DNA"/>
</dbReference>
<protein>
    <submittedName>
        <fullName evidence="7">Fatty-acyl-CoA synthase</fullName>
        <ecNumber evidence="7">6.2.1.-</ecNumber>
    </submittedName>
</protein>
<evidence type="ECO:0000313" key="8">
    <source>
        <dbReference type="Proteomes" id="UP000588068"/>
    </source>
</evidence>
<dbReference type="SUPFAM" id="SSF56801">
    <property type="entry name" value="Acetyl-CoA synthetase-like"/>
    <property type="match status" value="1"/>
</dbReference>
<dbReference type="Pfam" id="PF13193">
    <property type="entry name" value="AMP-binding_C"/>
    <property type="match status" value="1"/>
</dbReference>
<dbReference type="EC" id="6.2.1.-" evidence="7"/>
<dbReference type="Proteomes" id="UP000588068">
    <property type="component" value="Unassembled WGS sequence"/>
</dbReference>
<keyword evidence="8" id="KW-1185">Reference proteome</keyword>
<feature type="domain" description="AMP-dependent synthetase/ligase" evidence="5">
    <location>
        <begin position="21"/>
        <end position="401"/>
    </location>
</feature>
<keyword evidence="4" id="KW-0443">Lipid metabolism</keyword>
<dbReference type="GO" id="GO:0006631">
    <property type="term" value="P:fatty acid metabolic process"/>
    <property type="evidence" value="ECO:0007669"/>
    <property type="project" value="UniProtKB-KW"/>
</dbReference>
<dbReference type="Gene3D" id="3.30.300.30">
    <property type="match status" value="1"/>
</dbReference>
<comment type="caution">
    <text evidence="7">The sequence shown here is derived from an EMBL/GenBank/DDBJ whole genome shotgun (WGS) entry which is preliminary data.</text>
</comment>
<dbReference type="InterPro" id="IPR025110">
    <property type="entry name" value="AMP-bd_C"/>
</dbReference>
<dbReference type="InterPro" id="IPR020845">
    <property type="entry name" value="AMP-binding_CS"/>
</dbReference>
<dbReference type="CDD" id="cd12119">
    <property type="entry name" value="ttLC_FACS_AlkK_like"/>
    <property type="match status" value="1"/>
</dbReference>
<dbReference type="PROSITE" id="PS00455">
    <property type="entry name" value="AMP_BINDING"/>
    <property type="match status" value="1"/>
</dbReference>
<reference evidence="7 8" key="1">
    <citation type="submission" date="2020-08" db="EMBL/GenBank/DDBJ databases">
        <title>Genomic Encyclopedia of Type Strains, Phase IV (KMG-IV): sequencing the most valuable type-strain genomes for metagenomic binning, comparative biology and taxonomic classification.</title>
        <authorList>
            <person name="Goeker M."/>
        </authorList>
    </citation>
    <scope>NUCLEOTIDE SEQUENCE [LARGE SCALE GENOMIC DNA]</scope>
    <source>
        <strain evidence="7 8">DSM 26723</strain>
    </source>
</reference>
<dbReference type="InterPro" id="IPR045851">
    <property type="entry name" value="AMP-bd_C_sf"/>
</dbReference>
<evidence type="ECO:0000256" key="3">
    <source>
        <dbReference type="ARBA" id="ARBA00022832"/>
    </source>
</evidence>
<evidence type="ECO:0000256" key="4">
    <source>
        <dbReference type="ARBA" id="ARBA00023098"/>
    </source>
</evidence>
<dbReference type="RefSeq" id="WP_184329199.1">
    <property type="nucleotide sequence ID" value="NZ_JACHHZ010000001.1"/>
</dbReference>
<dbReference type="GO" id="GO:0016874">
    <property type="term" value="F:ligase activity"/>
    <property type="evidence" value="ECO:0007669"/>
    <property type="project" value="UniProtKB-KW"/>
</dbReference>
<evidence type="ECO:0000259" key="5">
    <source>
        <dbReference type="Pfam" id="PF00501"/>
    </source>
</evidence>
<evidence type="ECO:0000256" key="2">
    <source>
        <dbReference type="ARBA" id="ARBA00022598"/>
    </source>
</evidence>
<dbReference type="NCBIfam" id="NF004837">
    <property type="entry name" value="PRK06187.1"/>
    <property type="match status" value="1"/>
</dbReference>
<dbReference type="AlphaFoldDB" id="A0A841HGH1"/>
<dbReference type="InterPro" id="IPR042099">
    <property type="entry name" value="ANL_N_sf"/>
</dbReference>
<name>A0A841HGH1_9GAMM</name>
<dbReference type="Pfam" id="PF00501">
    <property type="entry name" value="AMP-binding"/>
    <property type="match status" value="1"/>
</dbReference>
<evidence type="ECO:0000256" key="1">
    <source>
        <dbReference type="ARBA" id="ARBA00006432"/>
    </source>
</evidence>
<dbReference type="NCBIfam" id="NF005426">
    <property type="entry name" value="PRK07008.1"/>
    <property type="match status" value="1"/>
</dbReference>
<accession>A0A841HGH1</accession>
<dbReference type="InterPro" id="IPR000873">
    <property type="entry name" value="AMP-dep_synth/lig_dom"/>
</dbReference>
<dbReference type="Gene3D" id="3.40.50.12780">
    <property type="entry name" value="N-terminal domain of ligase-like"/>
    <property type="match status" value="1"/>
</dbReference>
<sequence>MFGQMMDRPLLISSVMRHAELQHPNREIVSVTGDQARHRYTFRDAFARVRKLANALARMGAKPGDRIGTLAWNDYRHLETYYAVSCSGFVCHTLNPRLFEDQLIYIANHAEDRWLFIDPMFVPLVEKLQPSLKTIEGYIILTDDAHMPETKLPRARSYESLIAGESDVFEWPDFDERTASSLCYTSGTTGDPKGVLYSHRSTILHCYAMALPDASGLSSNDVVMPVVPMFHVNAWGLPYACAMVGTKIVFPGPKMGDPPTLQALIEEEQVNFAAAVPTVWQGLVAYLQKTGKRVDSLKRVLCGGSAVPLALADALRDPYGAHIVHAWGMTETSPLGTVCTWSHEANKLPGDRRDALRAKQGRSIFGIELKIVDDDGKELPHDGKSFGALKVRGPWVASGYYRRDSDEVFDQEGWFSTGDVATICPLGYMQITDRTKDVIKSGGEWISSIDLENLAVSHPAIAQAAAIAIPHPKWQERPMLVVVLKPGESLTREDVLNFFLGKVAKWWIPDDVVFVEKLPLTATGKLSKLQLRKQFEGYVLPGA</sequence>
<keyword evidence="3" id="KW-0276">Fatty acid metabolism</keyword>
<proteinExistence type="inferred from homology"/>
<keyword evidence="2 7" id="KW-0436">Ligase</keyword>
<dbReference type="PANTHER" id="PTHR43859">
    <property type="entry name" value="ACYL-ACTIVATING ENZYME"/>
    <property type="match status" value="1"/>
</dbReference>
<dbReference type="FunFam" id="3.30.300.30:FF:000008">
    <property type="entry name" value="2,3-dihydroxybenzoate-AMP ligase"/>
    <property type="match status" value="1"/>
</dbReference>
<gene>
    <name evidence="7" type="ORF">HNQ60_000244</name>
</gene>
<comment type="similarity">
    <text evidence="1">Belongs to the ATP-dependent AMP-binding enzyme family.</text>
</comment>